<gene>
    <name evidence="1" type="ORF">L1274_004815</name>
</gene>
<evidence type="ECO:0000313" key="2">
    <source>
        <dbReference type="Proteomes" id="UP001162889"/>
    </source>
</evidence>
<comment type="caution">
    <text evidence="1">The sequence shown here is derived from an EMBL/GenBank/DDBJ whole genome shotgun (WGS) entry which is preliminary data.</text>
</comment>
<proteinExistence type="predicted"/>
<dbReference type="EMBL" id="JALJZU010000010">
    <property type="protein sequence ID" value="MCP2011069.1"/>
    <property type="molecule type" value="Genomic_DNA"/>
</dbReference>
<name>A0ABT1GQ02_9BURK</name>
<keyword evidence="2" id="KW-1185">Reference proteome</keyword>
<evidence type="ECO:0000313" key="1">
    <source>
        <dbReference type="EMBL" id="MCP2011069.1"/>
    </source>
</evidence>
<organism evidence="1 2">
    <name type="scientific">Duganella violaceipulchra</name>
    <dbReference type="NCBI Taxonomy" id="2849652"/>
    <lineage>
        <taxon>Bacteria</taxon>
        <taxon>Pseudomonadati</taxon>
        <taxon>Pseudomonadota</taxon>
        <taxon>Betaproteobacteria</taxon>
        <taxon>Burkholderiales</taxon>
        <taxon>Oxalobacteraceae</taxon>
        <taxon>Telluria group</taxon>
        <taxon>Duganella</taxon>
    </lineage>
</organism>
<protein>
    <submittedName>
        <fullName evidence="1">Uncharacterized protein</fullName>
    </submittedName>
</protein>
<reference evidence="1" key="1">
    <citation type="submission" date="2022-03" db="EMBL/GenBank/DDBJ databases">
        <title>Genome Encyclopedia of Bacteria and Archaea VI: Functional Genomics of Type Strains.</title>
        <authorList>
            <person name="Whitman W."/>
        </authorList>
    </citation>
    <scope>NUCLEOTIDE SEQUENCE</scope>
    <source>
        <strain evidence="1">HSC-15S17</strain>
    </source>
</reference>
<sequence length="41" mass="4474">MSQTHTITPPCTCKPAVPCPAPASKYSAELMRMLAQLVMLR</sequence>
<dbReference type="RefSeq" id="WP_255575861.1">
    <property type="nucleotide sequence ID" value="NZ_JAHTGR010000014.1"/>
</dbReference>
<dbReference type="Proteomes" id="UP001162889">
    <property type="component" value="Unassembled WGS sequence"/>
</dbReference>
<accession>A0ABT1GQ02</accession>